<dbReference type="EMBL" id="CP022114">
    <property type="protein sequence ID" value="ASG63922.1"/>
    <property type="molecule type" value="Genomic_DNA"/>
</dbReference>
<evidence type="ECO:0008006" key="3">
    <source>
        <dbReference type="Google" id="ProtNLM"/>
    </source>
</evidence>
<evidence type="ECO:0000313" key="1">
    <source>
        <dbReference type="EMBL" id="ASG63922.1"/>
    </source>
</evidence>
<dbReference type="Proteomes" id="UP000197098">
    <property type="component" value="Chromosome"/>
</dbReference>
<gene>
    <name evidence="1" type="ORF">CEW81_18210</name>
</gene>
<dbReference type="AlphaFoldDB" id="A0A248KKK8"/>
<proteinExistence type="predicted"/>
<evidence type="ECO:0000313" key="2">
    <source>
        <dbReference type="Proteomes" id="UP000197098"/>
    </source>
</evidence>
<protein>
    <recommendedName>
        <fullName evidence="3">Ead/Ea22-like family protein</fullName>
    </recommendedName>
</protein>
<accession>A0A248KKK8</accession>
<sequence>MKKLIEAYQAAVVAISKRATLKDARHALAAVEREAVGETCYAFSTNTKADFVAYCQREIELLVEVAHAEALEMDAQRDIDNMVEEGGAIQAQIDFYAMTLLSQRAAAIKAAHVEAIAANEGLDFIITALRKVIVGIRSEGLSAREARENVHRVCEGYSVT</sequence>
<reference evidence="1 2" key="1">
    <citation type="submission" date="2017-06" db="EMBL/GenBank/DDBJ databases">
        <title>Origin of plasmid-mediated fosfomycin resistance gene fosA3.</title>
        <authorList>
            <person name="Ito R."/>
            <person name="Pacey M.P."/>
            <person name="Doi Y."/>
        </authorList>
    </citation>
    <scope>NUCLEOTIDE SEQUENCE [LARGE SCALE GENOMIC DNA]</scope>
    <source>
        <strain evidence="1 2">YDC799</strain>
    </source>
</reference>
<organism evidence="1 2">
    <name type="scientific">Kluyvera genomosp. 3</name>
    <dbReference type="NCBI Taxonomy" id="2774055"/>
    <lineage>
        <taxon>Bacteria</taxon>
        <taxon>Pseudomonadati</taxon>
        <taxon>Pseudomonadota</taxon>
        <taxon>Gammaproteobacteria</taxon>
        <taxon>Enterobacterales</taxon>
        <taxon>Enterobacteriaceae</taxon>
        <taxon>Kluyvera</taxon>
    </lineage>
</organism>
<name>A0A248KKK8_9ENTR</name>